<reference evidence="1 2" key="1">
    <citation type="submission" date="2018-08" db="EMBL/GenBank/DDBJ databases">
        <title>A genome reference for cultivated species of the human gut microbiota.</title>
        <authorList>
            <person name="Zou Y."/>
            <person name="Xue W."/>
            <person name="Luo G."/>
        </authorList>
    </citation>
    <scope>NUCLEOTIDE SEQUENCE [LARGE SCALE GENOMIC DNA]</scope>
    <source>
        <strain evidence="1 2">AF24-2</strain>
    </source>
</reference>
<protein>
    <recommendedName>
        <fullName evidence="3">DUF5017 domain-containing protein</fullName>
    </recommendedName>
</protein>
<dbReference type="RefSeq" id="WP_118483937.1">
    <property type="nucleotide sequence ID" value="NZ_QRUU01000020.1"/>
</dbReference>
<dbReference type="NCBIfam" id="NF038128">
    <property type="entry name" value="choice_anch_J"/>
    <property type="match status" value="1"/>
</dbReference>
<organism evidence="1 2">
    <name type="scientific">Phocaeicola coprocola</name>
    <dbReference type="NCBI Taxonomy" id="310298"/>
    <lineage>
        <taxon>Bacteria</taxon>
        <taxon>Pseudomonadati</taxon>
        <taxon>Bacteroidota</taxon>
        <taxon>Bacteroidia</taxon>
        <taxon>Bacteroidales</taxon>
        <taxon>Bacteroidaceae</taxon>
        <taxon>Phocaeicola</taxon>
    </lineage>
</organism>
<dbReference type="PROSITE" id="PS51257">
    <property type="entry name" value="PROKAR_LIPOPROTEIN"/>
    <property type="match status" value="1"/>
</dbReference>
<dbReference type="AlphaFoldDB" id="A0A412GS09"/>
<accession>A0A412GS09</accession>
<gene>
    <name evidence="1" type="ORF">DWY20_06330</name>
</gene>
<proteinExistence type="predicted"/>
<dbReference type="EMBL" id="QRUU01000020">
    <property type="protein sequence ID" value="RGR97605.1"/>
    <property type="molecule type" value="Genomic_DNA"/>
</dbReference>
<evidence type="ECO:0000313" key="2">
    <source>
        <dbReference type="Proteomes" id="UP000285864"/>
    </source>
</evidence>
<evidence type="ECO:0008006" key="3">
    <source>
        <dbReference type="Google" id="ProtNLM"/>
    </source>
</evidence>
<keyword evidence="2" id="KW-1185">Reference proteome</keyword>
<comment type="caution">
    <text evidence="1">The sequence shown here is derived from an EMBL/GenBank/DDBJ whole genome shotgun (WGS) entry which is preliminary data.</text>
</comment>
<name>A0A412GS09_9BACT</name>
<dbReference type="Proteomes" id="UP000285864">
    <property type="component" value="Unassembled WGS sequence"/>
</dbReference>
<sequence length="818" mass="90150">MKKILFISTALLASLTACEDYNDQFNLGSQISDVKKGVAIKLAAADYATVANNATNKEIALSKDPEKGTYVAALEAIGKNRYFADKTEAEWFLPAFITEKYPQADAGSRFSVSYNMYKAPSTYLADFKNLKEYTLTNADYKKIWAETATATYLSPSTMKKLPEVLAGAMSNPAEGDMVAVNYAYSEFEPSAGGGSVVPMVYQKVTSFDGEGGNYVIAAKADDGNYYPFGKLSNEGKESAYMYPDPITVSESGVISQDDGAEQVIAIEATENGYTLKNAWGQYLYQNATFDGFYVSSSKPAEAGDWSISPNSDGTFALKNIARNKTVKLTLYKDSYSYGCYADSKYTYFSDPMNKESDKFTIKDVTLPEGSKYVWKIDDSHGYYKGSAFVNNKNLVSESYVVSSEIDLSKATAPVLNFTLAINFLKGNKATDFFTVRVSSNYTGDVAGATWTDLTYDASKVGSSWSFTDQSIDLSQFKGQKIVISYGYKSTDKCAPTVELKNTLVKEKDAKYWDVCLFKEVPENEVAAAMMRMTTRASGAYANTAALYVYTNGTWAEYAKEDVNVLVADPKFYAEIGTDYVSKPSIIFPVYLAQKFPYAVKGEQVAVVYKKTADSNPIVEEYTFNGGWAASTNYSTRTTIFEKAADGTYTAQAGVYLDEALTGGNDGGFTVQDIALTGVSYVWKSDASYGWKASAFMNNTNYETESWLLTPAIDLSEAMTPQLSFEEAHKFLNGNPLSEYMMVKVSTNYIDDVESCTWETVEVDETQWSDGQSWDFYKVGPYSLSAYVGQVIRIAFVYKSTSSAAPTWEIKNVLVNEAE</sequence>
<evidence type="ECO:0000313" key="1">
    <source>
        <dbReference type="EMBL" id="RGR97605.1"/>
    </source>
</evidence>